<evidence type="ECO:0000313" key="3">
    <source>
        <dbReference type="Proteomes" id="UP001279734"/>
    </source>
</evidence>
<dbReference type="AlphaFoldDB" id="A0AAD3TJL6"/>
<accession>A0AAD3TJL6</accession>
<keyword evidence="3" id="KW-1185">Reference proteome</keyword>
<dbReference type="PANTHER" id="PTHR36790:SF1">
    <property type="entry name" value="MYELIN TRANSCRIPTION FACTOR"/>
    <property type="match status" value="1"/>
</dbReference>
<dbReference type="EMBL" id="BSYO01000037">
    <property type="protein sequence ID" value="GMH30113.1"/>
    <property type="molecule type" value="Genomic_DNA"/>
</dbReference>
<evidence type="ECO:0008006" key="4">
    <source>
        <dbReference type="Google" id="ProtNLM"/>
    </source>
</evidence>
<gene>
    <name evidence="2" type="ORF">Nepgr_031956</name>
</gene>
<dbReference type="Proteomes" id="UP001279734">
    <property type="component" value="Unassembled WGS sequence"/>
</dbReference>
<dbReference type="PANTHER" id="PTHR36790">
    <property type="entry name" value="MYELIN TRANSCRIPTION FACTOR"/>
    <property type="match status" value="1"/>
</dbReference>
<evidence type="ECO:0000256" key="1">
    <source>
        <dbReference type="SAM" id="MobiDB-lite"/>
    </source>
</evidence>
<comment type="caution">
    <text evidence="2">The sequence shown here is derived from an EMBL/GenBank/DDBJ whole genome shotgun (WGS) entry which is preliminary data.</text>
</comment>
<sequence length="207" mass="23852">MLAAQSPFNPVHHILRPRSGRKPLQPRNIPACTANDQNRPKAGQQQIAISPIGSVNKENDPVYMTPRKIEFESKDASLAEELSAVREKLERLRVDRERTERLLKERDLVLDLQMNELKQRGQIQKELEIEVDRLYRLKQIQVACMRTSPIRSLREREMEKKTKEVLIESVKPQHEESTAHCAYQSPSVDTETASCNMTSSAIVEFYC</sequence>
<evidence type="ECO:0000313" key="2">
    <source>
        <dbReference type="EMBL" id="GMH30113.1"/>
    </source>
</evidence>
<name>A0AAD3TJL6_NEPGR</name>
<proteinExistence type="predicted"/>
<protein>
    <recommendedName>
        <fullName evidence="4">High mobility group B protein 6</fullName>
    </recommendedName>
</protein>
<feature type="region of interest" description="Disordered" evidence="1">
    <location>
        <begin position="1"/>
        <end position="27"/>
    </location>
</feature>
<organism evidence="2 3">
    <name type="scientific">Nepenthes gracilis</name>
    <name type="common">Slender pitcher plant</name>
    <dbReference type="NCBI Taxonomy" id="150966"/>
    <lineage>
        <taxon>Eukaryota</taxon>
        <taxon>Viridiplantae</taxon>
        <taxon>Streptophyta</taxon>
        <taxon>Embryophyta</taxon>
        <taxon>Tracheophyta</taxon>
        <taxon>Spermatophyta</taxon>
        <taxon>Magnoliopsida</taxon>
        <taxon>eudicotyledons</taxon>
        <taxon>Gunneridae</taxon>
        <taxon>Pentapetalae</taxon>
        <taxon>Caryophyllales</taxon>
        <taxon>Nepenthaceae</taxon>
        <taxon>Nepenthes</taxon>
    </lineage>
</organism>
<reference evidence="2" key="1">
    <citation type="submission" date="2023-05" db="EMBL/GenBank/DDBJ databases">
        <title>Nepenthes gracilis genome sequencing.</title>
        <authorList>
            <person name="Fukushima K."/>
        </authorList>
    </citation>
    <scope>NUCLEOTIDE SEQUENCE</scope>
    <source>
        <strain evidence="2">SING2019-196</strain>
    </source>
</reference>